<keyword evidence="2" id="KW-1185">Reference proteome</keyword>
<protein>
    <submittedName>
        <fullName evidence="1">Uncharacterized protein</fullName>
    </submittedName>
</protein>
<proteinExistence type="predicted"/>
<organism evidence="1 2">
    <name type="scientific">Crossiella cryophila</name>
    <dbReference type="NCBI Taxonomy" id="43355"/>
    <lineage>
        <taxon>Bacteria</taxon>
        <taxon>Bacillati</taxon>
        <taxon>Actinomycetota</taxon>
        <taxon>Actinomycetes</taxon>
        <taxon>Pseudonocardiales</taxon>
        <taxon>Pseudonocardiaceae</taxon>
        <taxon>Crossiella</taxon>
    </lineage>
</organism>
<sequence>MVQDNSLATGLPFSLTPGMPLAHVDLRQGKRIAEVAMTSGVTAHRFDLLEAAGKLLLASSTNNRIIYTEVPSQPTACSPRCPLRRTHRT</sequence>
<dbReference type="Proteomes" id="UP000533598">
    <property type="component" value="Unassembled WGS sequence"/>
</dbReference>
<evidence type="ECO:0000313" key="1">
    <source>
        <dbReference type="EMBL" id="MBB4678805.1"/>
    </source>
</evidence>
<evidence type="ECO:0000313" key="2">
    <source>
        <dbReference type="Proteomes" id="UP000533598"/>
    </source>
</evidence>
<accession>A0A7W7CCT5</accession>
<comment type="caution">
    <text evidence="1">The sequence shown here is derived from an EMBL/GenBank/DDBJ whole genome shotgun (WGS) entry which is preliminary data.</text>
</comment>
<gene>
    <name evidence="1" type="ORF">HNR67_004923</name>
</gene>
<dbReference type="RefSeq" id="WP_185011814.1">
    <property type="nucleotide sequence ID" value="NZ_BAAAUI010000052.1"/>
</dbReference>
<name>A0A7W7CCT5_9PSEU</name>
<reference evidence="1 2" key="1">
    <citation type="submission" date="2020-08" db="EMBL/GenBank/DDBJ databases">
        <title>Sequencing the genomes of 1000 actinobacteria strains.</title>
        <authorList>
            <person name="Klenk H.-P."/>
        </authorList>
    </citation>
    <scope>NUCLEOTIDE SEQUENCE [LARGE SCALE GENOMIC DNA]</scope>
    <source>
        <strain evidence="1 2">DSM 44230</strain>
    </source>
</reference>
<dbReference type="EMBL" id="JACHMH010000001">
    <property type="protein sequence ID" value="MBB4678805.1"/>
    <property type="molecule type" value="Genomic_DNA"/>
</dbReference>
<dbReference type="AlphaFoldDB" id="A0A7W7CCT5"/>